<dbReference type="InterPro" id="IPR002999">
    <property type="entry name" value="Tudor"/>
</dbReference>
<dbReference type="GO" id="GO:0005737">
    <property type="term" value="C:cytoplasm"/>
    <property type="evidence" value="ECO:0007669"/>
    <property type="project" value="UniProtKB-ARBA"/>
</dbReference>
<dbReference type="Gene3D" id="2.40.50.90">
    <property type="match status" value="1"/>
</dbReference>
<dbReference type="InterPro" id="IPR050621">
    <property type="entry name" value="Tudor_domain_containing"/>
</dbReference>
<name>A0A0V0G8E3_TRIDM</name>
<organism evidence="2">
    <name type="scientific">Triatoma dimidiata</name>
    <name type="common">Kissing bug</name>
    <name type="synonym">Meccus dimidiatus</name>
    <dbReference type="NCBI Taxonomy" id="72491"/>
    <lineage>
        <taxon>Eukaryota</taxon>
        <taxon>Metazoa</taxon>
        <taxon>Ecdysozoa</taxon>
        <taxon>Arthropoda</taxon>
        <taxon>Hexapoda</taxon>
        <taxon>Insecta</taxon>
        <taxon>Pterygota</taxon>
        <taxon>Neoptera</taxon>
        <taxon>Paraneoptera</taxon>
        <taxon>Hemiptera</taxon>
        <taxon>Heteroptera</taxon>
        <taxon>Panheteroptera</taxon>
        <taxon>Cimicomorpha</taxon>
        <taxon>Reduviidae</taxon>
        <taxon>Triatominae</taxon>
        <taxon>Triatoma</taxon>
    </lineage>
</organism>
<feature type="domain" description="Tudor" evidence="1">
    <location>
        <begin position="46"/>
        <end position="100"/>
    </location>
</feature>
<feature type="domain" description="Tudor" evidence="1">
    <location>
        <begin position="613"/>
        <end position="671"/>
    </location>
</feature>
<dbReference type="Gene3D" id="2.30.30.140">
    <property type="match status" value="4"/>
</dbReference>
<dbReference type="PANTHER" id="PTHR22948">
    <property type="entry name" value="TUDOR DOMAIN CONTAINING PROTEIN"/>
    <property type="match status" value="1"/>
</dbReference>
<dbReference type="Pfam" id="PF00567">
    <property type="entry name" value="TUDOR"/>
    <property type="match status" value="4"/>
</dbReference>
<feature type="domain" description="Tudor" evidence="1">
    <location>
        <begin position="402"/>
        <end position="461"/>
    </location>
</feature>
<reference evidence="2" key="1">
    <citation type="journal article" date="2018" name="J. Proteomics">
        <title>Exploring the molecular complexity of Triatoma dimidiata sialome.</title>
        <authorList>
            <person name="Santiago P.B."/>
            <person name="de Araujo C.N."/>
            <person name="Charneau S."/>
            <person name="Bastos I.M.D."/>
            <person name="Assumpcao T.C.F."/>
            <person name="Queiroz R.M.L."/>
            <person name="Praca Y.R."/>
            <person name="Cordeiro T.M."/>
            <person name="Garcia C.H.S."/>
            <person name="da Silva I.G."/>
            <person name="Raiol T."/>
            <person name="Motta F.N."/>
            <person name="de Araujo Oliveira J.V."/>
            <person name="de Sousa M.V."/>
            <person name="Ribeiro J.M.C."/>
            <person name="de Santana J.M."/>
        </authorList>
    </citation>
    <scope>NUCLEOTIDE SEQUENCE</scope>
    <source>
        <strain evidence="2">Santander</strain>
        <tissue evidence="2">Salivary glands</tissue>
    </source>
</reference>
<protein>
    <submittedName>
        <fullName evidence="2">Putative transcriptional coactivator</fullName>
    </submittedName>
</protein>
<feature type="non-terminal residue" evidence="2">
    <location>
        <position position="1"/>
    </location>
</feature>
<dbReference type="SUPFAM" id="SSF63748">
    <property type="entry name" value="Tudor/PWWP/MBT"/>
    <property type="match status" value="4"/>
</dbReference>
<dbReference type="InterPro" id="IPR035437">
    <property type="entry name" value="SNase_OB-fold_sf"/>
</dbReference>
<dbReference type="SMART" id="SM00333">
    <property type="entry name" value="TUDOR"/>
    <property type="match status" value="4"/>
</dbReference>
<proteinExistence type="predicted"/>
<sequence>ISYDNFDTVHIMAGQNGEYYVQLEHNIMRLVQMSKTLGGHASIKVEPKLGELYVKCYSDTWCRAKVINDCPLTVFYIDYGNSEKVDKKDLHPVPEEHKRLPGMALKIKLAEGTSDSYLNMGFSVTLSVKAVEKLTDGTFIVQIKGEKYEMSKHCESAYPAGVYSDKERNAKHVLGLVKDNDSGVWINVQNVMSSECLTGSLSLQTKSADYVSMLDISELLRKIEPNRSYKPVVGDLVTVRAGTIWCRGYVMLLTEEDISVALVDYGKTILVKEKNITPLPPRYHTYPVRQAVRVILKTSLETKAGMIGNEIHLTNVKKVDNYLKCTFGDYGEAEIIAWRPLIEEAGLRVFPLSNNSLVFLTAFHTPRSVYLQPAKKTEATKLSELLQDMTFYATKADPLKRKPLCGELLCVKYHEDGHFYRAQVFRKADEDTYKVNFVDFGNTEIVSVNDMKLLPDTFKKVPCFAVKVGLKDVFAHNFNPQAMSYINKLTLSEKTLLLMYEDSLSEVTLSEQDGKILNTYLVELMESSLKTLEMPTFEHIKKLHPFTGEDVTYESWPPNSRINLLVLGVQDFRTVLALDQKSNLLKHLFTYLTPKITEYCEENKQKGYNPRPNEVILAKYKEEDEKEINWYRAICIKSMRSSSYVLFIDYGNCGELSHSDIRSMPPAFMDSPAALKRCSVYGLIDSLSNDMKDKAKHMLEQFSGEAVVIEDNENGNSTLWIPSLYSKLQAIGFPRVDPPPGI</sequence>
<dbReference type="AlphaFoldDB" id="A0A0V0G8E3"/>
<dbReference type="FunFam" id="2.30.30.140:FF:000018">
    <property type="entry name" value="Serine/threonine-protein kinase 31"/>
    <property type="match status" value="1"/>
</dbReference>
<dbReference type="PROSITE" id="PS50304">
    <property type="entry name" value="TUDOR"/>
    <property type="match status" value="3"/>
</dbReference>
<accession>A0A0V0G8E3</accession>
<dbReference type="EMBL" id="GECL01002386">
    <property type="protein sequence ID" value="JAP03738.1"/>
    <property type="molecule type" value="Transcribed_RNA"/>
</dbReference>
<evidence type="ECO:0000313" key="2">
    <source>
        <dbReference type="EMBL" id="JAP03738.1"/>
    </source>
</evidence>
<evidence type="ECO:0000259" key="1">
    <source>
        <dbReference type="PROSITE" id="PS50304"/>
    </source>
</evidence>
<dbReference type="PANTHER" id="PTHR22948:SF72">
    <property type="entry name" value="TUDOR DOMAIN-CONTAINING PROTEIN"/>
    <property type="match status" value="1"/>
</dbReference>